<dbReference type="EMBL" id="JAODZF010000019">
    <property type="protein sequence ID" value="MDH0144609.1"/>
    <property type="molecule type" value="Genomic_DNA"/>
</dbReference>
<sequence length="113" mass="12961">MSLSTEEILSAFGNGHITKEILISELIDLCIYNEPKEILARLPVDIVKDIKEKVKKPPSTCLKLIHLEGKNPRSHKSEKTVQLEEELQRIKGFAGIWRMHAHFYLSTQNEPRA</sequence>
<accession>A0AB73I323</accession>
<evidence type="ECO:0000313" key="2">
    <source>
        <dbReference type="Proteomes" id="UP001158058"/>
    </source>
</evidence>
<gene>
    <name evidence="1" type="ORF">N7380_20030</name>
</gene>
<evidence type="ECO:0000313" key="1">
    <source>
        <dbReference type="EMBL" id="MDH0144609.1"/>
    </source>
</evidence>
<proteinExistence type="predicted"/>
<dbReference type="AlphaFoldDB" id="A0AB73I323"/>
<protein>
    <submittedName>
        <fullName evidence="1">Uncharacterized protein</fullName>
    </submittedName>
</protein>
<name>A0AB73I323_AQUAC</name>
<comment type="caution">
    <text evidence="1">The sequence shown here is derived from an EMBL/GenBank/DDBJ whole genome shotgun (WGS) entry which is preliminary data.</text>
</comment>
<dbReference type="RefSeq" id="WP_280003445.1">
    <property type="nucleotide sequence ID" value="NZ_JAODZF010000019.1"/>
</dbReference>
<dbReference type="Proteomes" id="UP001158058">
    <property type="component" value="Unassembled WGS sequence"/>
</dbReference>
<organism evidence="1 2">
    <name type="scientific">Aquipseudomonas alcaligenes</name>
    <name type="common">Pseudomonas alcaligenes</name>
    <dbReference type="NCBI Taxonomy" id="43263"/>
    <lineage>
        <taxon>Bacteria</taxon>
        <taxon>Pseudomonadati</taxon>
        <taxon>Pseudomonadota</taxon>
        <taxon>Gammaproteobacteria</taxon>
        <taxon>Pseudomonadales</taxon>
        <taxon>Pseudomonadaceae</taxon>
        <taxon>Aquipseudomonas</taxon>
    </lineage>
</organism>
<reference evidence="1" key="1">
    <citation type="submission" date="2022-09" db="EMBL/GenBank/DDBJ databases">
        <title>Intensive care unit water sources are persistently colonized with multi-drug resistant bacteria and are the site of extensive horizontal gene transfer of antibiotic resistance genes.</title>
        <authorList>
            <person name="Diorio-Toth L."/>
        </authorList>
    </citation>
    <scope>NUCLEOTIDE SEQUENCE</scope>
    <source>
        <strain evidence="1">GD04146</strain>
    </source>
</reference>